<dbReference type="Proteomes" id="UP000204235">
    <property type="component" value="Segment"/>
</dbReference>
<dbReference type="KEGG" id="vg:18501099"/>
<protein>
    <submittedName>
        <fullName evidence="2">Uncharacterized protein</fullName>
    </submittedName>
</protein>
<sequence>MILNKGLSTMSRKNNKSSQGKIDTSKISNVVPYRIATAEEVTAPRPEPAFLPKPEKEPAMSEVNPIVATIFGNTSVPDLMAQARANSFFDSPRYLAFKRFYQQNPQAVLGVVRQCFDAWRDSSFGIEVAVLEQDNLYVKDANQYKSPSREDDHSSLLTQVAYTLFARNEKELTELLTDEPDDGRGILEIAETALREQNVDVLENLQFSRFWRDVAYS</sequence>
<reference evidence="2 3" key="1">
    <citation type="journal article" date="2014" name="FEMS Microbiol. Lett.">
        <title>The genome of the Erwinia amylovora phage PhiEaH1 reveals greater diversity and broadens the applicability of phages for the treatment of fire blight.</title>
        <authorList>
            <person name="Meczker K."/>
            <person name="Domotor D."/>
            <person name="Vass J."/>
            <person name="Rakhely G."/>
            <person name="Schneider G."/>
            <person name="Kovacs T."/>
        </authorList>
    </citation>
    <scope>NUCLEOTIDE SEQUENCE [LARGE SCALE GENOMIC DNA]</scope>
</reference>
<evidence type="ECO:0000256" key="1">
    <source>
        <dbReference type="SAM" id="MobiDB-lite"/>
    </source>
</evidence>
<name>W8CZG7_9CAUD</name>
<proteinExistence type="predicted"/>
<dbReference type="RefSeq" id="YP_009010263.1">
    <property type="nucleotide sequence ID" value="NC_023610.1"/>
</dbReference>
<dbReference type="GeneID" id="18501099"/>
<organism evidence="2 3">
    <name type="scientific">Erwinia phage PhiEaH1</name>
    <dbReference type="NCBI Taxonomy" id="1401669"/>
    <lineage>
        <taxon>Viruses</taxon>
        <taxon>Duplodnaviria</taxon>
        <taxon>Heunggongvirae</taxon>
        <taxon>Uroviricota</taxon>
        <taxon>Caudoviricetes</taxon>
        <taxon>Chimalliviridae</taxon>
        <taxon>Iapetusvirus</taxon>
        <taxon>Iapetusvirus EaH1</taxon>
    </lineage>
</organism>
<evidence type="ECO:0000313" key="3">
    <source>
        <dbReference type="Proteomes" id="UP000204235"/>
    </source>
</evidence>
<feature type="region of interest" description="Disordered" evidence="1">
    <location>
        <begin position="1"/>
        <end position="23"/>
    </location>
</feature>
<keyword evidence="3" id="KW-1185">Reference proteome</keyword>
<evidence type="ECO:0000313" key="2">
    <source>
        <dbReference type="EMBL" id="AGX01932.1"/>
    </source>
</evidence>
<dbReference type="EMBL" id="KF623294">
    <property type="protein sequence ID" value="AGX01932.1"/>
    <property type="molecule type" value="Genomic_DNA"/>
</dbReference>
<accession>W8CZG7</accession>